<evidence type="ECO:0000313" key="2">
    <source>
        <dbReference type="Proteomes" id="UP000291189"/>
    </source>
</evidence>
<dbReference type="OrthoDB" id="3790757at2"/>
<comment type="caution">
    <text evidence="1">The sequence shown here is derived from an EMBL/GenBank/DDBJ whole genome shotgun (WGS) entry which is preliminary data.</text>
</comment>
<evidence type="ECO:0000313" key="1">
    <source>
        <dbReference type="EMBL" id="RYU08834.1"/>
    </source>
</evidence>
<dbReference type="Proteomes" id="UP000291189">
    <property type="component" value="Unassembled WGS sequence"/>
</dbReference>
<dbReference type="AlphaFoldDB" id="A0A4Q5ISS0"/>
<organism evidence="1 2">
    <name type="scientific">Nocardioides iriomotensis</name>
    <dbReference type="NCBI Taxonomy" id="715784"/>
    <lineage>
        <taxon>Bacteria</taxon>
        <taxon>Bacillati</taxon>
        <taxon>Actinomycetota</taxon>
        <taxon>Actinomycetes</taxon>
        <taxon>Propionibacteriales</taxon>
        <taxon>Nocardioidaceae</taxon>
        <taxon>Nocardioides</taxon>
    </lineage>
</organism>
<gene>
    <name evidence="1" type="ORF">ETU37_22495</name>
</gene>
<dbReference type="EMBL" id="SDPU01000037">
    <property type="protein sequence ID" value="RYU08834.1"/>
    <property type="molecule type" value="Genomic_DNA"/>
</dbReference>
<name>A0A4Q5ISS0_9ACTN</name>
<dbReference type="RefSeq" id="WP_129989660.1">
    <property type="nucleotide sequence ID" value="NZ_SDPU01000037.1"/>
</dbReference>
<evidence type="ECO:0008006" key="3">
    <source>
        <dbReference type="Google" id="ProtNLM"/>
    </source>
</evidence>
<proteinExistence type="predicted"/>
<keyword evidence="2" id="KW-1185">Reference proteome</keyword>
<sequence length="129" mass="14172">MSMTWSRLMSAATMVYGGYALAEPRHLGRFVTSNKPEQAGYDVLATTYGARDLAVGSIALLGRSERTVSAAMLARIAFDVSDGLILARRAEDDETRQQVLAVTFGWASLNALALLRDRRVARKRERASH</sequence>
<accession>A0A4Q5ISS0</accession>
<reference evidence="1 2" key="1">
    <citation type="submission" date="2019-01" db="EMBL/GenBank/DDBJ databases">
        <title>Nocardioides guangzhouensis sp. nov., an actinobacterium isolated from soil.</title>
        <authorList>
            <person name="Fu Y."/>
            <person name="Cai Y."/>
            <person name="Lin Z."/>
            <person name="Chen P."/>
        </authorList>
    </citation>
    <scope>NUCLEOTIDE SEQUENCE [LARGE SCALE GENOMIC DNA]</scope>
    <source>
        <strain evidence="1 2">NBRC 105384</strain>
    </source>
</reference>
<protein>
    <recommendedName>
        <fullName evidence="3">DUF4267 domain-containing protein</fullName>
    </recommendedName>
</protein>